<dbReference type="PANTHER" id="PTHR10948">
    <property type="entry name" value="TRANSPOSASE"/>
    <property type="match status" value="1"/>
</dbReference>
<feature type="non-terminal residue" evidence="2">
    <location>
        <position position="85"/>
    </location>
</feature>
<organism evidence="2 3">
    <name type="scientific">Fonticella tunisiensis</name>
    <dbReference type="NCBI Taxonomy" id="1096341"/>
    <lineage>
        <taxon>Bacteria</taxon>
        <taxon>Bacillati</taxon>
        <taxon>Bacillota</taxon>
        <taxon>Clostridia</taxon>
        <taxon>Eubacteriales</taxon>
        <taxon>Clostridiaceae</taxon>
        <taxon>Fonticella</taxon>
    </lineage>
</organism>
<evidence type="ECO:0000313" key="2">
    <source>
        <dbReference type="EMBL" id="TDT45762.1"/>
    </source>
</evidence>
<dbReference type="Pfam" id="PF13936">
    <property type="entry name" value="HTH_38"/>
    <property type="match status" value="1"/>
</dbReference>
<dbReference type="PANTHER" id="PTHR10948:SF23">
    <property type="entry name" value="TRANSPOSASE INSI FOR INSERTION SEQUENCE ELEMENT IS30A-RELATED"/>
    <property type="match status" value="1"/>
</dbReference>
<dbReference type="AlphaFoldDB" id="A0A4R7K591"/>
<dbReference type="OrthoDB" id="9776104at2"/>
<accession>A0A4R7K591</accession>
<name>A0A4R7K591_9CLOT</name>
<dbReference type="InterPro" id="IPR051917">
    <property type="entry name" value="Transposase-Integrase"/>
</dbReference>
<evidence type="ECO:0000259" key="1">
    <source>
        <dbReference type="Pfam" id="PF13936"/>
    </source>
</evidence>
<dbReference type="Proteomes" id="UP000295325">
    <property type="component" value="Unassembled WGS sequence"/>
</dbReference>
<gene>
    <name evidence="2" type="ORF">EDD71_1461</name>
</gene>
<protein>
    <submittedName>
        <fullName evidence="2">Helix-turn-helix protein</fullName>
    </submittedName>
</protein>
<dbReference type="GO" id="GO:0032196">
    <property type="term" value="P:transposition"/>
    <property type="evidence" value="ECO:0007669"/>
    <property type="project" value="TreeGrafter"/>
</dbReference>
<dbReference type="GO" id="GO:0005829">
    <property type="term" value="C:cytosol"/>
    <property type="evidence" value="ECO:0007669"/>
    <property type="project" value="TreeGrafter"/>
</dbReference>
<proteinExistence type="predicted"/>
<dbReference type="InterPro" id="IPR025246">
    <property type="entry name" value="IS30-like_HTH"/>
</dbReference>
<sequence>MVDTINSNTSVRSFEHLNSYECGEISALLKEGKSIRYIARKLGRSPSTISREIKRGTTLQLKSDLSTFTSYFPETGQAVYEKHRS</sequence>
<comment type="caution">
    <text evidence="2">The sequence shown here is derived from an EMBL/GenBank/DDBJ whole genome shotgun (WGS) entry which is preliminary data.</text>
</comment>
<dbReference type="Gene3D" id="1.10.10.60">
    <property type="entry name" value="Homeodomain-like"/>
    <property type="match status" value="1"/>
</dbReference>
<dbReference type="RefSeq" id="WP_133629470.1">
    <property type="nucleotide sequence ID" value="NZ_SOAZ01000046.1"/>
</dbReference>
<feature type="domain" description="Transposase IS30-like HTH" evidence="1">
    <location>
        <begin position="15"/>
        <end position="56"/>
    </location>
</feature>
<reference evidence="2 3" key="1">
    <citation type="submission" date="2019-03" db="EMBL/GenBank/DDBJ databases">
        <title>Genomic Encyclopedia of Type Strains, Phase IV (KMG-IV): sequencing the most valuable type-strain genomes for metagenomic binning, comparative biology and taxonomic classification.</title>
        <authorList>
            <person name="Goeker M."/>
        </authorList>
    </citation>
    <scope>NUCLEOTIDE SEQUENCE [LARGE SCALE GENOMIC DNA]</scope>
    <source>
        <strain evidence="2 3">DSM 24455</strain>
    </source>
</reference>
<dbReference type="EMBL" id="SOAZ01000046">
    <property type="protein sequence ID" value="TDT45762.1"/>
    <property type="molecule type" value="Genomic_DNA"/>
</dbReference>
<dbReference type="GO" id="GO:0004803">
    <property type="term" value="F:transposase activity"/>
    <property type="evidence" value="ECO:0007669"/>
    <property type="project" value="TreeGrafter"/>
</dbReference>
<keyword evidence="3" id="KW-1185">Reference proteome</keyword>
<evidence type="ECO:0000313" key="3">
    <source>
        <dbReference type="Proteomes" id="UP000295325"/>
    </source>
</evidence>